<keyword evidence="4" id="KW-0433">Leucine-rich repeat</keyword>
<organism evidence="16 17">
    <name type="scientific">Quercus rubra</name>
    <name type="common">Northern red oak</name>
    <name type="synonym">Quercus borealis</name>
    <dbReference type="NCBI Taxonomy" id="3512"/>
    <lineage>
        <taxon>Eukaryota</taxon>
        <taxon>Viridiplantae</taxon>
        <taxon>Streptophyta</taxon>
        <taxon>Embryophyta</taxon>
        <taxon>Tracheophyta</taxon>
        <taxon>Spermatophyta</taxon>
        <taxon>Magnoliopsida</taxon>
        <taxon>eudicotyledons</taxon>
        <taxon>Gunneridae</taxon>
        <taxon>Pentapetalae</taxon>
        <taxon>rosids</taxon>
        <taxon>fabids</taxon>
        <taxon>Fagales</taxon>
        <taxon>Fagaceae</taxon>
        <taxon>Quercus</taxon>
    </lineage>
</organism>
<dbReference type="PANTHER" id="PTHR48056">
    <property type="entry name" value="LRR RECEPTOR-LIKE SERINE/THREONINE-PROTEIN KINASE-RELATED"/>
    <property type="match status" value="1"/>
</dbReference>
<evidence type="ECO:0000256" key="2">
    <source>
        <dbReference type="ARBA" id="ARBA00004370"/>
    </source>
</evidence>
<dbReference type="InterPro" id="IPR001611">
    <property type="entry name" value="Leu-rich_rpt"/>
</dbReference>
<dbReference type="GO" id="GO:0016020">
    <property type="term" value="C:membrane"/>
    <property type="evidence" value="ECO:0007669"/>
    <property type="project" value="UniProtKB-SubCell"/>
</dbReference>
<evidence type="ECO:0000256" key="7">
    <source>
        <dbReference type="ARBA" id="ARBA00022737"/>
    </source>
</evidence>
<dbReference type="Gene3D" id="1.10.510.10">
    <property type="entry name" value="Transferase(Phosphotransferase) domain 1"/>
    <property type="match status" value="1"/>
</dbReference>
<evidence type="ECO:0000256" key="10">
    <source>
        <dbReference type="ARBA" id="ARBA00022989"/>
    </source>
</evidence>
<accession>A0AAN7I9S1</accession>
<keyword evidence="12" id="KW-0325">Glycoprotein</keyword>
<evidence type="ECO:0000313" key="16">
    <source>
        <dbReference type="EMBL" id="KAK4566106.1"/>
    </source>
</evidence>
<keyword evidence="17" id="KW-1185">Reference proteome</keyword>
<evidence type="ECO:0000313" key="17">
    <source>
        <dbReference type="Proteomes" id="UP001324115"/>
    </source>
</evidence>
<dbReference type="AlphaFoldDB" id="A0AAN7I9S1"/>
<dbReference type="EMBL" id="JAXUIC010000010">
    <property type="protein sequence ID" value="KAK4566106.1"/>
    <property type="molecule type" value="Genomic_DNA"/>
</dbReference>
<dbReference type="Proteomes" id="UP001324115">
    <property type="component" value="Unassembled WGS sequence"/>
</dbReference>
<dbReference type="InterPro" id="IPR000719">
    <property type="entry name" value="Prot_kinase_dom"/>
</dbReference>
<keyword evidence="11" id="KW-0472">Membrane</keyword>
<dbReference type="GO" id="GO:0033612">
    <property type="term" value="F:receptor serine/threonine kinase binding"/>
    <property type="evidence" value="ECO:0007669"/>
    <property type="project" value="TreeGrafter"/>
</dbReference>
<evidence type="ECO:0000256" key="14">
    <source>
        <dbReference type="SAM" id="SignalP"/>
    </source>
</evidence>
<dbReference type="Pfam" id="PF13855">
    <property type="entry name" value="LRR_8"/>
    <property type="match status" value="1"/>
</dbReference>
<keyword evidence="7" id="KW-0677">Repeat</keyword>
<feature type="signal peptide" evidence="14">
    <location>
        <begin position="1"/>
        <end position="19"/>
    </location>
</feature>
<evidence type="ECO:0000256" key="1">
    <source>
        <dbReference type="ARBA" id="ARBA00004191"/>
    </source>
</evidence>
<dbReference type="InterPro" id="IPR011009">
    <property type="entry name" value="Kinase-like_dom_sf"/>
</dbReference>
<dbReference type="Pfam" id="PF00560">
    <property type="entry name" value="LRR_1"/>
    <property type="match status" value="1"/>
</dbReference>
<dbReference type="GO" id="GO:0005524">
    <property type="term" value="F:ATP binding"/>
    <property type="evidence" value="ECO:0007669"/>
    <property type="project" value="UniProtKB-KW"/>
</dbReference>
<feature type="chain" id="PRO_5042896930" description="Protein kinase domain-containing protein" evidence="14">
    <location>
        <begin position="20"/>
        <end position="573"/>
    </location>
</feature>
<evidence type="ECO:0000256" key="5">
    <source>
        <dbReference type="ARBA" id="ARBA00022692"/>
    </source>
</evidence>
<protein>
    <recommendedName>
        <fullName evidence="15">Protein kinase domain-containing protein</fullName>
    </recommendedName>
</protein>
<comment type="similarity">
    <text evidence="13">Belongs to the polygalacturonase-inhibiting protein family.</text>
</comment>
<comment type="caution">
    <text evidence="16">The sequence shown here is derived from an EMBL/GenBank/DDBJ whole genome shotgun (WGS) entry which is preliminary data.</text>
</comment>
<evidence type="ECO:0000256" key="9">
    <source>
        <dbReference type="ARBA" id="ARBA00022840"/>
    </source>
</evidence>
<evidence type="ECO:0000256" key="3">
    <source>
        <dbReference type="ARBA" id="ARBA00022512"/>
    </source>
</evidence>
<dbReference type="PANTHER" id="PTHR48056:SF81">
    <property type="entry name" value="RECEPTOR PROTEIN-TYROSINE KINASE CEPR1"/>
    <property type="match status" value="1"/>
</dbReference>
<dbReference type="SUPFAM" id="SSF52058">
    <property type="entry name" value="L domain-like"/>
    <property type="match status" value="1"/>
</dbReference>
<keyword evidence="5" id="KW-0812">Transmembrane</keyword>
<gene>
    <name evidence="16" type="ORF">RGQ29_002346</name>
</gene>
<keyword evidence="6 14" id="KW-0732">Signal</keyword>
<evidence type="ECO:0000256" key="4">
    <source>
        <dbReference type="ARBA" id="ARBA00022614"/>
    </source>
</evidence>
<dbReference type="PROSITE" id="PS50011">
    <property type="entry name" value="PROTEIN_KINASE_DOM"/>
    <property type="match status" value="1"/>
</dbReference>
<dbReference type="InterPro" id="IPR032675">
    <property type="entry name" value="LRR_dom_sf"/>
</dbReference>
<feature type="domain" description="Protein kinase" evidence="15">
    <location>
        <begin position="227"/>
        <end position="539"/>
    </location>
</feature>
<dbReference type="FunFam" id="3.80.10.10:FF:000400">
    <property type="entry name" value="Nuclear pore complex protein NUP107"/>
    <property type="match status" value="1"/>
</dbReference>
<dbReference type="GO" id="GO:0004672">
    <property type="term" value="F:protein kinase activity"/>
    <property type="evidence" value="ECO:0007669"/>
    <property type="project" value="InterPro"/>
</dbReference>
<keyword evidence="8" id="KW-0547">Nucleotide-binding</keyword>
<reference evidence="16 17" key="1">
    <citation type="journal article" date="2023" name="G3 (Bethesda)">
        <title>A haplotype-resolved chromosome-scale genome for Quercus rubra L. provides insights into the genetics of adaptive traits for red oak species.</title>
        <authorList>
            <person name="Kapoor B."/>
            <person name="Jenkins J."/>
            <person name="Schmutz J."/>
            <person name="Zhebentyayeva T."/>
            <person name="Kuelheim C."/>
            <person name="Coggeshall M."/>
            <person name="Heim C."/>
            <person name="Lasky J.R."/>
            <person name="Leites L."/>
            <person name="Islam-Faridi N."/>
            <person name="Romero-Severson J."/>
            <person name="DeLeo V.L."/>
            <person name="Lucas S.M."/>
            <person name="Lazic D."/>
            <person name="Gailing O."/>
            <person name="Carlson J."/>
            <person name="Staton M."/>
        </authorList>
    </citation>
    <scope>NUCLEOTIDE SEQUENCE [LARGE SCALE GENOMIC DNA]</scope>
    <source>
        <strain evidence="16">Pseudo-F2</strain>
    </source>
</reference>
<evidence type="ECO:0000256" key="8">
    <source>
        <dbReference type="ARBA" id="ARBA00022741"/>
    </source>
</evidence>
<evidence type="ECO:0000256" key="12">
    <source>
        <dbReference type="ARBA" id="ARBA00023180"/>
    </source>
</evidence>
<evidence type="ECO:0000256" key="6">
    <source>
        <dbReference type="ARBA" id="ARBA00022729"/>
    </source>
</evidence>
<sequence>MVLNLRALVLLHILVWSLSDTPTLSSGTLSDISCLKSIKDSMEDPLNHIATSWTFNNLTEGSICGYVGVNCWFTSDSSENRVRGVKLANKRLKGKFPRGLVDCSKLINLDLSGNVISGSIPHDINEILPNLEVLKLSNNNLFGEIPSSMGNCSNLEVLKLNNNRLSGQIPQQLSELRRLRIFTVANNLLSGPVPDFIFVNTDTIMPENYVNNSGLCGEPLDGCKHRWAFFEISFRSGFVVAFLTYYFNLWGRSKKRNQMMPTKTMVLKECRKNKGKQIDQFIQLPTEALYKEESIKLVRIIPRMSLVELSEATANFNTSNVIGLGKIGMMYKGVLSNGWPSAIKRVRHKNIVPLLGYCIEGKEKLLVYKYISNARGLAWLHHYCNFNVVHLNLSSNSILLDQNFRPKISNFGGSIISNFGEEMFKNTRSNTFFIGDDVWELGYVKKDVHDFGILLLELIIGKESIEINNYANNSNESLVDWIAHLLTSSSDLYNVIDESLIGQGFEDEIFELLRIANTCLKLFPSQRPTMLELYNTICIFGERVCLTHKSKILRQSEIATASTFGEIVEAEIT</sequence>
<name>A0AAN7I9S1_QUERU</name>
<proteinExistence type="inferred from homology"/>
<evidence type="ECO:0000259" key="15">
    <source>
        <dbReference type="PROSITE" id="PS50011"/>
    </source>
</evidence>
<comment type="subcellular location">
    <subcellularLocation>
        <location evidence="2">Membrane</location>
    </subcellularLocation>
    <subcellularLocation>
        <location evidence="1">Secreted</location>
        <location evidence="1">Cell wall</location>
    </subcellularLocation>
</comment>
<dbReference type="InterPro" id="IPR050647">
    <property type="entry name" value="Plant_LRR-RLKs"/>
</dbReference>
<keyword evidence="3" id="KW-0964">Secreted</keyword>
<keyword evidence="3" id="KW-0134">Cell wall</keyword>
<keyword evidence="10" id="KW-1133">Transmembrane helix</keyword>
<evidence type="ECO:0000256" key="11">
    <source>
        <dbReference type="ARBA" id="ARBA00023136"/>
    </source>
</evidence>
<dbReference type="Gene3D" id="3.80.10.10">
    <property type="entry name" value="Ribonuclease Inhibitor"/>
    <property type="match status" value="1"/>
</dbReference>
<keyword evidence="9" id="KW-0067">ATP-binding</keyword>
<evidence type="ECO:0000256" key="13">
    <source>
        <dbReference type="ARBA" id="ARBA00038043"/>
    </source>
</evidence>
<dbReference type="SUPFAM" id="SSF56112">
    <property type="entry name" value="Protein kinase-like (PK-like)"/>
    <property type="match status" value="1"/>
</dbReference>
<dbReference type="Gene3D" id="3.30.200.20">
    <property type="entry name" value="Phosphorylase Kinase, domain 1"/>
    <property type="match status" value="2"/>
</dbReference>